<sequence length="62" mass="6977">MFRAGILSNVLRAWSMVSHLAYISTSLLLIWRSPRTWERRKKSCTFLSSSSSLGLEQATASS</sequence>
<keyword evidence="3" id="KW-1185">Reference proteome</keyword>
<protein>
    <submittedName>
        <fullName evidence="2">Uncharacterized protein</fullName>
    </submittedName>
</protein>
<dbReference type="Proteomes" id="UP001054889">
    <property type="component" value="Unassembled WGS sequence"/>
</dbReference>
<evidence type="ECO:0000313" key="2">
    <source>
        <dbReference type="EMBL" id="GJN14834.1"/>
    </source>
</evidence>
<reference evidence="2" key="2">
    <citation type="submission" date="2021-12" db="EMBL/GenBank/DDBJ databases">
        <title>Resequencing data analysis of finger millet.</title>
        <authorList>
            <person name="Hatakeyama M."/>
            <person name="Aluri S."/>
            <person name="Balachadran M.T."/>
            <person name="Sivarajan S.R."/>
            <person name="Poveda L."/>
            <person name="Shimizu-Inatsugi R."/>
            <person name="Schlapbach R."/>
            <person name="Sreeman S.M."/>
            <person name="Shimizu K.K."/>
        </authorList>
    </citation>
    <scope>NUCLEOTIDE SEQUENCE</scope>
</reference>
<accession>A0AAV5DUU6</accession>
<dbReference type="EMBL" id="BQKI01000071">
    <property type="protein sequence ID" value="GJN14834.1"/>
    <property type="molecule type" value="Genomic_DNA"/>
</dbReference>
<name>A0AAV5DUU6_ELECO</name>
<keyword evidence="1" id="KW-0812">Transmembrane</keyword>
<gene>
    <name evidence="2" type="primary">gb01699</name>
    <name evidence="2" type="ORF">PR202_gb01699</name>
</gene>
<keyword evidence="1" id="KW-1133">Transmembrane helix</keyword>
<evidence type="ECO:0000313" key="3">
    <source>
        <dbReference type="Proteomes" id="UP001054889"/>
    </source>
</evidence>
<proteinExistence type="predicted"/>
<feature type="transmembrane region" description="Helical" evidence="1">
    <location>
        <begin position="12"/>
        <end position="31"/>
    </location>
</feature>
<keyword evidence="1" id="KW-0472">Membrane</keyword>
<comment type="caution">
    <text evidence="2">The sequence shown here is derived from an EMBL/GenBank/DDBJ whole genome shotgun (WGS) entry which is preliminary data.</text>
</comment>
<reference evidence="2" key="1">
    <citation type="journal article" date="2018" name="DNA Res.">
        <title>Multiple hybrid de novo genome assembly of finger millet, an orphan allotetraploid crop.</title>
        <authorList>
            <person name="Hatakeyama M."/>
            <person name="Aluri S."/>
            <person name="Balachadran M.T."/>
            <person name="Sivarajan S.R."/>
            <person name="Patrignani A."/>
            <person name="Gruter S."/>
            <person name="Poveda L."/>
            <person name="Shimizu-Inatsugi R."/>
            <person name="Baeten J."/>
            <person name="Francoijs K.J."/>
            <person name="Nataraja K.N."/>
            <person name="Reddy Y.A.N."/>
            <person name="Phadnis S."/>
            <person name="Ravikumar R.L."/>
            <person name="Schlapbach R."/>
            <person name="Sreeman S.M."/>
            <person name="Shimizu K.K."/>
        </authorList>
    </citation>
    <scope>NUCLEOTIDE SEQUENCE</scope>
</reference>
<dbReference type="AlphaFoldDB" id="A0AAV5DUU6"/>
<evidence type="ECO:0000256" key="1">
    <source>
        <dbReference type="SAM" id="Phobius"/>
    </source>
</evidence>
<organism evidence="2 3">
    <name type="scientific">Eleusine coracana subsp. coracana</name>
    <dbReference type="NCBI Taxonomy" id="191504"/>
    <lineage>
        <taxon>Eukaryota</taxon>
        <taxon>Viridiplantae</taxon>
        <taxon>Streptophyta</taxon>
        <taxon>Embryophyta</taxon>
        <taxon>Tracheophyta</taxon>
        <taxon>Spermatophyta</taxon>
        <taxon>Magnoliopsida</taxon>
        <taxon>Liliopsida</taxon>
        <taxon>Poales</taxon>
        <taxon>Poaceae</taxon>
        <taxon>PACMAD clade</taxon>
        <taxon>Chloridoideae</taxon>
        <taxon>Cynodonteae</taxon>
        <taxon>Eleusininae</taxon>
        <taxon>Eleusine</taxon>
    </lineage>
</organism>